<protein>
    <submittedName>
        <fullName evidence="4">Ig-like domain-containing protein</fullName>
    </submittedName>
</protein>
<keyword evidence="1" id="KW-1133">Transmembrane helix</keyword>
<dbReference type="EMBL" id="JAJEQW010000017">
    <property type="protein sequence ID" value="MCC2243196.1"/>
    <property type="molecule type" value="Genomic_DNA"/>
</dbReference>
<name>A0AAW4WIS2_9FIRM</name>
<accession>A0AAW4WIS2</accession>
<evidence type="ECO:0000259" key="3">
    <source>
        <dbReference type="Pfam" id="PF13750"/>
    </source>
</evidence>
<reference evidence="4" key="1">
    <citation type="submission" date="2021-10" db="EMBL/GenBank/DDBJ databases">
        <title>Anaerobic single-cell dispensing facilitates the cultivation of human gut bacteria.</title>
        <authorList>
            <person name="Afrizal A."/>
        </authorList>
    </citation>
    <scope>NUCLEOTIDE SEQUENCE</scope>
    <source>
        <strain evidence="4">CLA-AA-H204</strain>
    </source>
</reference>
<dbReference type="InterPro" id="IPR013783">
    <property type="entry name" value="Ig-like_fold"/>
</dbReference>
<dbReference type="RefSeq" id="WP_227710699.1">
    <property type="nucleotide sequence ID" value="NZ_JAJEQW010000017.1"/>
</dbReference>
<dbReference type="Proteomes" id="UP001198893">
    <property type="component" value="Unassembled WGS sequence"/>
</dbReference>
<feature type="signal peptide" evidence="2">
    <location>
        <begin position="1"/>
        <end position="28"/>
    </location>
</feature>
<gene>
    <name evidence="4" type="ORF">LKD47_13015</name>
</gene>
<evidence type="ECO:0000313" key="4">
    <source>
        <dbReference type="EMBL" id="MCC2243196.1"/>
    </source>
</evidence>
<evidence type="ECO:0000256" key="2">
    <source>
        <dbReference type="SAM" id="SignalP"/>
    </source>
</evidence>
<dbReference type="InterPro" id="IPR022038">
    <property type="entry name" value="Ig-like_bact"/>
</dbReference>
<evidence type="ECO:0000313" key="5">
    <source>
        <dbReference type="Proteomes" id="UP001198893"/>
    </source>
</evidence>
<feature type="transmembrane region" description="Helical" evidence="1">
    <location>
        <begin position="1590"/>
        <end position="1611"/>
    </location>
</feature>
<dbReference type="Pfam" id="PF13750">
    <property type="entry name" value="Big_3_3"/>
    <property type="match status" value="1"/>
</dbReference>
<feature type="domain" description="Ig-like" evidence="3">
    <location>
        <begin position="1238"/>
        <end position="1366"/>
    </location>
</feature>
<dbReference type="Gene3D" id="2.60.40.10">
    <property type="entry name" value="Immunoglobulins"/>
    <property type="match status" value="2"/>
</dbReference>
<keyword evidence="1" id="KW-0472">Membrane</keyword>
<feature type="chain" id="PRO_5043632982" evidence="2">
    <location>
        <begin position="29"/>
        <end position="1623"/>
    </location>
</feature>
<comment type="caution">
    <text evidence="4">The sequence shown here is derived from an EMBL/GenBank/DDBJ whole genome shotgun (WGS) entry which is preliminary data.</text>
</comment>
<keyword evidence="2" id="KW-0732">Signal</keyword>
<sequence>MKKWKQILALTLAVVVTLSVVPVGDARAAVEEPTEYAIVGEIINADGAEITVREVSKDGTENVELPWEELEEDTQNSDTEKDTKIFYTDELEAGKDYLIEVQPKEDYKIVLDEENDFEEKGEGYQYAFSCTEDNNFFRFKAEAQKTTGEMTLNIVTDGKSDFSGGSVTVYKIKEDGEEECTPSESAQGVKKYNVNAENDYRIEVKPDRDAGYEFQNNQKPDDYTYDEEKDIYYKTFSCTTEKLSYSEQISFALKKVKIKLELSEGGGIQIGNTAYNKSEEIDCKYGDTFENVKIIPKPGYIIKSATWNDGELTILQDEDTVGKVSLPALKEDAALTVSFEQAEVEQEAQFPDDIEIVFSNAQDENTREVSEDGITYSISKGQTVTIKSKSGKSISFNNEKKSVLGAFWVRDYEQNKILDSEKTINNIWELESPWNIFANQIGYELKKPVTFIFDTVPPTVTVTENGKAVENGYKTWITGKEDNIVITGNVTDAGTEGSNYLSGADRVVWSTEPLTEDKILAEEEHVAAVTEDGTFSIQIDVVPQEDTEVYLYGVDKASNVNVDGPVIRGYQVDKSAPVITDIQAPSLIEKRNVYYTRDAKVTFTVKTADEQSGVKSITIYQDGVAKATKNVDSSNSATFTITFSDTAENKITASATDKVGNTMAPENYGSFANGAKIVHDITVPEIKADLAHFYVDTNMEGVTTYYEKQDETINFSIEQKKSGLNSVNVTINGTSLTEDKNGKSLTDANRIYKDVQQEMTTKDTFVISTSQVSAVGDGDYEIKIAVTANVDEKDVYTKTIHVHKENQVPVVTDFQVIGASKETVSDTGNYGYYANTDVTAEITVSDGNTGAGIQSISYHLTDADGTEEKEVTVECRKRPGEDAVIRIPIQAEFKGYIYLKATDNVGNVSLDYYKSVGILLERSEAHESNRNVVIEPEKTDTTDGKGNPLYASDTSVAVSIEDPYAGIRSIEWSVNASYDTGNNRNGIVTVDNNGAISDEAWKITSADRNLITGVSGQIPVFHNSNDIVVNVKVTDCAGNVTEKAVTISIDKTAPEISISYNDIAPDSIYTSVYKDVRVATVTVRERNFDENDITWNLISTHGAEAQISGWTEYTEEGNPDNSVHMATVTFAADDDYRFSMSGRDRAGNNATTFPEQTFTIDRTNPVIEVTMDGQAANGNYYAQDRTATIKVTEHNFDAGRIEVHGTAADNGQTTVFPALSGWTTDGDVHMATISFAVDGNYAFTVDAMDEAGNAAVQSSTSEFVIDKTEPVIEISGIENDSANNDVVMPVVQFSDTNYNEGAATIELSGANHGIVHYDGTFAQTENGQTFTFSDFAHEQDVDDIYTLTARETDFAGNETEQSITFSVNRFGSVYVLDDSLKEIEGTYIKEPIDIVLTETNVDSLSMDTIKIMVSANGEPKNLEEGADYTITSVGGNGSWSQYTYKIDKSVFQGDGSYLVTVYSEDNAGNINENINESKQAEIGFGVDGTAPVIVPINIEGGQSYNTQNYEATVSVIDNLVLQDIKVILNGQTLSYTQDGDDISFSIPESDKRQTVAISAKDAAGNEVDCEIADLLVSTNSLIRLLNNTPAVIAIVCGVAVVGVGTGVFAGLRRKRTVHIKRKK</sequence>
<organism evidence="4 5">
    <name type="scientific">Roseburia amylophila</name>
    <dbReference type="NCBI Taxonomy" id="2981794"/>
    <lineage>
        <taxon>Bacteria</taxon>
        <taxon>Bacillati</taxon>
        <taxon>Bacillota</taxon>
        <taxon>Clostridia</taxon>
        <taxon>Lachnospirales</taxon>
        <taxon>Lachnospiraceae</taxon>
        <taxon>Roseburia</taxon>
    </lineage>
</organism>
<keyword evidence="1" id="KW-0812">Transmembrane</keyword>
<evidence type="ECO:0000256" key="1">
    <source>
        <dbReference type="SAM" id="Phobius"/>
    </source>
</evidence>
<proteinExistence type="predicted"/>